<reference evidence="4" key="1">
    <citation type="journal article" date="2019" name="Int. J. Syst. Evol. Microbiol.">
        <title>The Global Catalogue of Microorganisms (GCM) 10K type strain sequencing project: providing services to taxonomists for standard genome sequencing and annotation.</title>
        <authorList>
            <consortium name="The Broad Institute Genomics Platform"/>
            <consortium name="The Broad Institute Genome Sequencing Center for Infectious Disease"/>
            <person name="Wu L."/>
            <person name="Ma J."/>
        </authorList>
    </citation>
    <scope>NUCLEOTIDE SEQUENCE [LARGE SCALE GENOMIC DNA]</scope>
    <source>
        <strain evidence="4">CGMCC 4.7241</strain>
    </source>
</reference>
<evidence type="ECO:0008006" key="5">
    <source>
        <dbReference type="Google" id="ProtNLM"/>
    </source>
</evidence>
<comment type="caution">
    <text evidence="3">The sequence shown here is derived from an EMBL/GenBank/DDBJ whole genome shotgun (WGS) entry which is preliminary data.</text>
</comment>
<dbReference type="InterPro" id="IPR011049">
    <property type="entry name" value="Serralysin-like_metalloprot_C"/>
</dbReference>
<dbReference type="SUPFAM" id="SSF51120">
    <property type="entry name" value="beta-Roll"/>
    <property type="match status" value="1"/>
</dbReference>
<dbReference type="RefSeq" id="WP_205119083.1">
    <property type="nucleotide sequence ID" value="NZ_JAFBCM010000001.1"/>
</dbReference>
<dbReference type="Proteomes" id="UP001595699">
    <property type="component" value="Unassembled WGS sequence"/>
</dbReference>
<keyword evidence="2" id="KW-0732">Signal</keyword>
<dbReference type="InterPro" id="IPR001343">
    <property type="entry name" value="Hemolysn_Ca-bd"/>
</dbReference>
<evidence type="ECO:0000313" key="3">
    <source>
        <dbReference type="EMBL" id="MFC3765219.1"/>
    </source>
</evidence>
<dbReference type="PROSITE" id="PS00330">
    <property type="entry name" value="HEMOLYSIN_CALCIUM"/>
    <property type="match status" value="1"/>
</dbReference>
<organism evidence="3 4">
    <name type="scientific">Tenggerimyces flavus</name>
    <dbReference type="NCBI Taxonomy" id="1708749"/>
    <lineage>
        <taxon>Bacteria</taxon>
        <taxon>Bacillati</taxon>
        <taxon>Actinomycetota</taxon>
        <taxon>Actinomycetes</taxon>
        <taxon>Propionibacteriales</taxon>
        <taxon>Nocardioidaceae</taxon>
        <taxon>Tenggerimyces</taxon>
    </lineage>
</organism>
<feature type="region of interest" description="Disordered" evidence="1">
    <location>
        <begin position="130"/>
        <end position="156"/>
    </location>
</feature>
<evidence type="ECO:0000256" key="1">
    <source>
        <dbReference type="SAM" id="MobiDB-lite"/>
    </source>
</evidence>
<dbReference type="InterPro" id="IPR018511">
    <property type="entry name" value="Hemolysin-typ_Ca-bd_CS"/>
</dbReference>
<dbReference type="EMBL" id="JBHRZH010000036">
    <property type="protein sequence ID" value="MFC3765219.1"/>
    <property type="molecule type" value="Genomic_DNA"/>
</dbReference>
<name>A0ABV7YMI9_9ACTN</name>
<gene>
    <name evidence="3" type="ORF">ACFOUW_30595</name>
</gene>
<accession>A0ABV7YMI9</accession>
<dbReference type="Pfam" id="PF00353">
    <property type="entry name" value="HemolysinCabind"/>
    <property type="match status" value="1"/>
</dbReference>
<dbReference type="Gene3D" id="2.150.10.10">
    <property type="entry name" value="Serralysin-like metalloprotease, C-terminal"/>
    <property type="match status" value="1"/>
</dbReference>
<sequence length="180" mass="18013">MLRSTKALAVAGGLLLALGLASPSYAASTSSVWVDEDLVRFDGARAVGSAVTVVQNGFTVVVTDSAAPLVVGEGCVPLDAHRARCEGAQAVSLHLWDGDDVLDAAATTRQVIADLGFGNDEAVGGAGFDTLTGGPGDDDLNGGAGNDVLNARDNRGGDVTDGSLGVDVCLTDPGDIRVSC</sequence>
<feature type="signal peptide" evidence="2">
    <location>
        <begin position="1"/>
        <end position="26"/>
    </location>
</feature>
<evidence type="ECO:0000313" key="4">
    <source>
        <dbReference type="Proteomes" id="UP001595699"/>
    </source>
</evidence>
<dbReference type="PRINTS" id="PR00313">
    <property type="entry name" value="CABNDNGRPT"/>
</dbReference>
<feature type="chain" id="PRO_5047106444" description="Calcium-binding protein" evidence="2">
    <location>
        <begin position="27"/>
        <end position="180"/>
    </location>
</feature>
<protein>
    <recommendedName>
        <fullName evidence="5">Calcium-binding protein</fullName>
    </recommendedName>
</protein>
<keyword evidence="4" id="KW-1185">Reference proteome</keyword>
<proteinExistence type="predicted"/>
<evidence type="ECO:0000256" key="2">
    <source>
        <dbReference type="SAM" id="SignalP"/>
    </source>
</evidence>